<protein>
    <recommendedName>
        <fullName evidence="4">Lipoprotein</fullName>
    </recommendedName>
</protein>
<comment type="caution">
    <text evidence="2">The sequence shown here is derived from an EMBL/GenBank/DDBJ whole genome shotgun (WGS) entry which is preliminary data.</text>
</comment>
<dbReference type="EMBL" id="JBITYG010000002">
    <property type="protein sequence ID" value="MFI9100682.1"/>
    <property type="molecule type" value="Genomic_DNA"/>
</dbReference>
<sequence>MPGAGSGTPVPLPTVRPPTTGGASTGTGKFPASGPCASPAACGFPGATTTGPRIALKPHNTGALSITKDGTVIRGWDITGSLDIYANNVTIIDSRITSTNWWGINLRPKFSGLRVLHSTITGIPGKGPDNGGEDYGVANMGGSSIEVGWCDISVFSNSLSMGQGNLHDNYVHDLVPFINSSGQWAHTDAVISDGAGSAPLIIRHNTLLNPVGVEKGGTASIGLYDDTGAVLTTVVDNNWLAGGAYALYGGGAGAKGIQVINNVFSSEYHPGSGHYGAVAHWNTGGSGNVWSGNRMSNGTPVVPAAGTTGG</sequence>
<accession>A0ABW8C4E2</accession>
<evidence type="ECO:0008006" key="4">
    <source>
        <dbReference type="Google" id="ProtNLM"/>
    </source>
</evidence>
<keyword evidence="3" id="KW-1185">Reference proteome</keyword>
<proteinExistence type="predicted"/>
<dbReference type="Proteomes" id="UP001614394">
    <property type="component" value="Unassembled WGS sequence"/>
</dbReference>
<feature type="compositionally biased region" description="Low complexity" evidence="1">
    <location>
        <begin position="17"/>
        <end position="31"/>
    </location>
</feature>
<gene>
    <name evidence="2" type="ORF">ACIGXA_09150</name>
</gene>
<evidence type="ECO:0000256" key="1">
    <source>
        <dbReference type="SAM" id="MobiDB-lite"/>
    </source>
</evidence>
<dbReference type="SUPFAM" id="SSF51126">
    <property type="entry name" value="Pectin lyase-like"/>
    <property type="match status" value="1"/>
</dbReference>
<reference evidence="2 3" key="1">
    <citation type="submission" date="2024-10" db="EMBL/GenBank/DDBJ databases">
        <title>The Natural Products Discovery Center: Release of the First 8490 Sequenced Strains for Exploring Actinobacteria Biosynthetic Diversity.</title>
        <authorList>
            <person name="Kalkreuter E."/>
            <person name="Kautsar S.A."/>
            <person name="Yang D."/>
            <person name="Bader C.D."/>
            <person name="Teijaro C.N."/>
            <person name="Fluegel L."/>
            <person name="Davis C.M."/>
            <person name="Simpson J.R."/>
            <person name="Lauterbach L."/>
            <person name="Steele A.D."/>
            <person name="Gui C."/>
            <person name="Meng S."/>
            <person name="Li G."/>
            <person name="Viehrig K."/>
            <person name="Ye F."/>
            <person name="Su P."/>
            <person name="Kiefer A.F."/>
            <person name="Nichols A."/>
            <person name="Cepeda A.J."/>
            <person name="Yan W."/>
            <person name="Fan B."/>
            <person name="Jiang Y."/>
            <person name="Adhikari A."/>
            <person name="Zheng C.-J."/>
            <person name="Schuster L."/>
            <person name="Cowan T.M."/>
            <person name="Smanski M.J."/>
            <person name="Chevrette M.G."/>
            <person name="De Carvalho L.P.S."/>
            <person name="Shen B."/>
        </authorList>
    </citation>
    <scope>NUCLEOTIDE SEQUENCE [LARGE SCALE GENOMIC DNA]</scope>
    <source>
        <strain evidence="2 3">NPDC053399</strain>
    </source>
</reference>
<evidence type="ECO:0000313" key="3">
    <source>
        <dbReference type="Proteomes" id="UP001614394"/>
    </source>
</evidence>
<dbReference type="InterPro" id="IPR011050">
    <property type="entry name" value="Pectin_lyase_fold/virulence"/>
</dbReference>
<organism evidence="2 3">
    <name type="scientific">Streptomyces fildesensis</name>
    <dbReference type="NCBI Taxonomy" id="375757"/>
    <lineage>
        <taxon>Bacteria</taxon>
        <taxon>Bacillati</taxon>
        <taxon>Actinomycetota</taxon>
        <taxon>Actinomycetes</taxon>
        <taxon>Kitasatosporales</taxon>
        <taxon>Streptomycetaceae</taxon>
        <taxon>Streptomyces</taxon>
    </lineage>
</organism>
<feature type="region of interest" description="Disordered" evidence="1">
    <location>
        <begin position="1"/>
        <end position="31"/>
    </location>
</feature>
<dbReference type="RefSeq" id="WP_399646161.1">
    <property type="nucleotide sequence ID" value="NZ_JBITYG010000002.1"/>
</dbReference>
<name>A0ABW8C4E2_9ACTN</name>
<evidence type="ECO:0000313" key="2">
    <source>
        <dbReference type="EMBL" id="MFI9100682.1"/>
    </source>
</evidence>